<evidence type="ECO:0000313" key="4">
    <source>
        <dbReference type="Proteomes" id="UP001519503"/>
    </source>
</evidence>
<dbReference type="PANTHER" id="PTHR30487">
    <property type="entry name" value="TYPE 4 PREPILIN-LIKE PROTEINS LEADER PEPTIDE-PROCESSING ENZYME"/>
    <property type="match status" value="1"/>
</dbReference>
<protein>
    <submittedName>
        <fullName evidence="3">Prepilin peptidase</fullName>
    </submittedName>
</protein>
<dbReference type="PANTHER" id="PTHR30487:SF0">
    <property type="entry name" value="PREPILIN LEADER PEPTIDASE_N-METHYLTRANSFERASE-RELATED"/>
    <property type="match status" value="1"/>
</dbReference>
<organism evidence="3 4">
    <name type="scientific">Fructobacillus parabroussonetiae</name>
    <dbReference type="NCBI Taxonomy" id="2713174"/>
    <lineage>
        <taxon>Bacteria</taxon>
        <taxon>Bacillati</taxon>
        <taxon>Bacillota</taxon>
        <taxon>Bacilli</taxon>
        <taxon>Lactobacillales</taxon>
        <taxon>Lactobacillaceae</taxon>
        <taxon>Fructobacillus</taxon>
    </lineage>
</organism>
<evidence type="ECO:0000313" key="3">
    <source>
        <dbReference type="EMBL" id="MBS9337392.1"/>
    </source>
</evidence>
<feature type="transmembrane region" description="Helical" evidence="1">
    <location>
        <begin position="73"/>
        <end position="91"/>
    </location>
</feature>
<keyword evidence="1" id="KW-1133">Transmembrane helix</keyword>
<comment type="caution">
    <text evidence="3">The sequence shown here is derived from an EMBL/GenBank/DDBJ whole genome shotgun (WGS) entry which is preliminary data.</text>
</comment>
<dbReference type="InterPro" id="IPR050882">
    <property type="entry name" value="Prepilin_peptidase/N-MTase"/>
</dbReference>
<reference evidence="3 4" key="1">
    <citation type="submission" date="2020-02" db="EMBL/GenBank/DDBJ databases">
        <title>Fructobacillus sp. isolated from paper mulberry of Taiwan.</title>
        <authorList>
            <person name="Lin S.-T."/>
        </authorList>
    </citation>
    <scope>NUCLEOTIDE SEQUENCE [LARGE SCALE GENOMIC DNA]</scope>
    <source>
        <strain evidence="3 4">S1-1</strain>
    </source>
</reference>
<dbReference type="EMBL" id="JAAMFL010000004">
    <property type="protein sequence ID" value="MBS9337392.1"/>
    <property type="molecule type" value="Genomic_DNA"/>
</dbReference>
<sequence>MTILLFLFIASTICSFLLALADRLTEKRPLWTKRSYCFACGHQLSPFELIPFFSALASRLRCRHCQQPFEKPLPFFFFEFLCPLLFTLLFLRSDPFSLNTFLGFLLFFLAREDARQYGAHTDLCWPFVGYQVLTYNWSAFSIANGLLLILVSFFILRKQMGGGDLAVLILAFFSFSAKDFLLVFFLAASLAFCFGLVISKRAPLPFLPFLLLAWLLIQLLHT</sequence>
<keyword evidence="1" id="KW-0472">Membrane</keyword>
<feature type="transmembrane region" description="Helical" evidence="1">
    <location>
        <begin position="134"/>
        <end position="156"/>
    </location>
</feature>
<evidence type="ECO:0000256" key="1">
    <source>
        <dbReference type="SAM" id="Phobius"/>
    </source>
</evidence>
<evidence type="ECO:0000259" key="2">
    <source>
        <dbReference type="Pfam" id="PF06750"/>
    </source>
</evidence>
<feature type="transmembrane region" description="Helical" evidence="1">
    <location>
        <begin position="204"/>
        <end position="221"/>
    </location>
</feature>
<dbReference type="InterPro" id="IPR010627">
    <property type="entry name" value="Prepilin_pept_A24_N"/>
</dbReference>
<keyword evidence="4" id="KW-1185">Reference proteome</keyword>
<accession>A0ABS5QZQ7</accession>
<proteinExistence type="predicted"/>
<dbReference type="Proteomes" id="UP001519503">
    <property type="component" value="Unassembled WGS sequence"/>
</dbReference>
<dbReference type="RefSeq" id="WP_213821243.1">
    <property type="nucleotide sequence ID" value="NZ_JAAMFL010000004.1"/>
</dbReference>
<keyword evidence="1" id="KW-0812">Transmembrane</keyword>
<gene>
    <name evidence="3" type="ORF">G6R30_02800</name>
</gene>
<name>A0ABS5QZQ7_9LACO</name>
<feature type="domain" description="Prepilin peptidase A24 N-terminal" evidence="2">
    <location>
        <begin position="10"/>
        <end position="92"/>
    </location>
</feature>
<feature type="transmembrane region" description="Helical" evidence="1">
    <location>
        <begin position="168"/>
        <end position="198"/>
    </location>
</feature>
<dbReference type="Pfam" id="PF06750">
    <property type="entry name" value="A24_N_bact"/>
    <property type="match status" value="1"/>
</dbReference>